<protein>
    <submittedName>
        <fullName evidence="1">Uncharacterized protein</fullName>
    </submittedName>
</protein>
<evidence type="ECO:0000313" key="2">
    <source>
        <dbReference type="Proteomes" id="UP000239203"/>
    </source>
</evidence>
<organism evidence="1 2">
    <name type="scientific">Actinokineospora auranticolor</name>
    <dbReference type="NCBI Taxonomy" id="155976"/>
    <lineage>
        <taxon>Bacteria</taxon>
        <taxon>Bacillati</taxon>
        <taxon>Actinomycetota</taxon>
        <taxon>Actinomycetes</taxon>
        <taxon>Pseudonocardiales</taxon>
        <taxon>Pseudonocardiaceae</taxon>
        <taxon>Actinokineospora</taxon>
    </lineage>
</organism>
<accession>A0A2S6H145</accession>
<dbReference type="RefSeq" id="WP_281261633.1">
    <property type="nucleotide sequence ID" value="NZ_CP154825.1"/>
</dbReference>
<comment type="caution">
    <text evidence="1">The sequence shown here is derived from an EMBL/GenBank/DDBJ whole genome shotgun (WGS) entry which is preliminary data.</text>
</comment>
<evidence type="ECO:0000313" key="1">
    <source>
        <dbReference type="EMBL" id="PPK71209.1"/>
    </source>
</evidence>
<dbReference type="Proteomes" id="UP000239203">
    <property type="component" value="Unassembled WGS sequence"/>
</dbReference>
<keyword evidence="2" id="KW-1185">Reference proteome</keyword>
<proteinExistence type="predicted"/>
<reference evidence="1 2" key="1">
    <citation type="submission" date="2018-02" db="EMBL/GenBank/DDBJ databases">
        <title>Genomic Encyclopedia of Archaeal and Bacterial Type Strains, Phase II (KMG-II): from individual species to whole genera.</title>
        <authorList>
            <person name="Goeker M."/>
        </authorList>
    </citation>
    <scope>NUCLEOTIDE SEQUENCE [LARGE SCALE GENOMIC DNA]</scope>
    <source>
        <strain evidence="1 2">YU 961-1</strain>
    </source>
</reference>
<dbReference type="AlphaFoldDB" id="A0A2S6H145"/>
<sequence length="43" mass="4916">MRSILVSRAGRRNGIDVRKDYLTTHLLDLRHARTGESVRGLPK</sequence>
<dbReference type="EMBL" id="PTIX01000001">
    <property type="protein sequence ID" value="PPK71209.1"/>
    <property type="molecule type" value="Genomic_DNA"/>
</dbReference>
<gene>
    <name evidence="1" type="ORF">CLV40_101398</name>
</gene>
<name>A0A2S6H145_9PSEU</name>